<keyword evidence="3" id="KW-1185">Reference proteome</keyword>
<dbReference type="AlphaFoldDB" id="A0A9K3H1K5"/>
<evidence type="ECO:0000313" key="3">
    <source>
        <dbReference type="Proteomes" id="UP000215914"/>
    </source>
</evidence>
<name>A0A9K3H1K5_HELAN</name>
<dbReference type="Gramene" id="mRNA:HanXRQr2_Chr15g0677471">
    <property type="protein sequence ID" value="CDS:HanXRQr2_Chr15g0677471.1"/>
    <property type="gene ID" value="HanXRQr2_Chr15g0677471"/>
</dbReference>
<sequence>MSASGYISISGTHAPWSSPRFLSSSTRLNPEDLSSSLTLFASFGAPGAGYLSWF</sequence>
<proteinExistence type="predicted"/>
<dbReference type="EMBL" id="MNCJ02000330">
    <property type="protein sequence ID" value="KAF5763196.1"/>
    <property type="molecule type" value="Genomic_DNA"/>
</dbReference>
<dbReference type="Proteomes" id="UP000215914">
    <property type="component" value="Unassembled WGS sequence"/>
</dbReference>
<feature type="region of interest" description="Disordered" evidence="1">
    <location>
        <begin position="1"/>
        <end position="27"/>
    </location>
</feature>
<organism evidence="2 3">
    <name type="scientific">Helianthus annuus</name>
    <name type="common">Common sunflower</name>
    <dbReference type="NCBI Taxonomy" id="4232"/>
    <lineage>
        <taxon>Eukaryota</taxon>
        <taxon>Viridiplantae</taxon>
        <taxon>Streptophyta</taxon>
        <taxon>Embryophyta</taxon>
        <taxon>Tracheophyta</taxon>
        <taxon>Spermatophyta</taxon>
        <taxon>Magnoliopsida</taxon>
        <taxon>eudicotyledons</taxon>
        <taxon>Gunneridae</taxon>
        <taxon>Pentapetalae</taxon>
        <taxon>asterids</taxon>
        <taxon>campanulids</taxon>
        <taxon>Asterales</taxon>
        <taxon>Asteraceae</taxon>
        <taxon>Asteroideae</taxon>
        <taxon>Heliantheae alliance</taxon>
        <taxon>Heliantheae</taxon>
        <taxon>Helianthus</taxon>
    </lineage>
</organism>
<gene>
    <name evidence="2" type="ORF">HanXRQr2_Chr15g0677471</name>
</gene>
<comment type="caution">
    <text evidence="2">The sequence shown here is derived from an EMBL/GenBank/DDBJ whole genome shotgun (WGS) entry which is preliminary data.</text>
</comment>
<protein>
    <submittedName>
        <fullName evidence="2">Uncharacterized protein</fullName>
    </submittedName>
</protein>
<reference evidence="2" key="1">
    <citation type="journal article" date="2017" name="Nature">
        <title>The sunflower genome provides insights into oil metabolism, flowering and Asterid evolution.</title>
        <authorList>
            <person name="Badouin H."/>
            <person name="Gouzy J."/>
            <person name="Grassa C.J."/>
            <person name="Murat F."/>
            <person name="Staton S.E."/>
            <person name="Cottret L."/>
            <person name="Lelandais-Briere C."/>
            <person name="Owens G.L."/>
            <person name="Carrere S."/>
            <person name="Mayjonade B."/>
            <person name="Legrand L."/>
            <person name="Gill N."/>
            <person name="Kane N.C."/>
            <person name="Bowers J.E."/>
            <person name="Hubner S."/>
            <person name="Bellec A."/>
            <person name="Berard A."/>
            <person name="Berges H."/>
            <person name="Blanchet N."/>
            <person name="Boniface M.C."/>
            <person name="Brunel D."/>
            <person name="Catrice O."/>
            <person name="Chaidir N."/>
            <person name="Claudel C."/>
            <person name="Donnadieu C."/>
            <person name="Faraut T."/>
            <person name="Fievet G."/>
            <person name="Helmstetter N."/>
            <person name="King M."/>
            <person name="Knapp S.J."/>
            <person name="Lai Z."/>
            <person name="Le Paslier M.C."/>
            <person name="Lippi Y."/>
            <person name="Lorenzon L."/>
            <person name="Mandel J.R."/>
            <person name="Marage G."/>
            <person name="Marchand G."/>
            <person name="Marquand E."/>
            <person name="Bret-Mestries E."/>
            <person name="Morien E."/>
            <person name="Nambeesan S."/>
            <person name="Nguyen T."/>
            <person name="Pegot-Espagnet P."/>
            <person name="Pouilly N."/>
            <person name="Raftis F."/>
            <person name="Sallet E."/>
            <person name="Schiex T."/>
            <person name="Thomas J."/>
            <person name="Vandecasteele C."/>
            <person name="Vares D."/>
            <person name="Vear F."/>
            <person name="Vautrin S."/>
            <person name="Crespi M."/>
            <person name="Mangin B."/>
            <person name="Burke J.M."/>
            <person name="Salse J."/>
            <person name="Munos S."/>
            <person name="Vincourt P."/>
            <person name="Rieseberg L.H."/>
            <person name="Langlade N.B."/>
        </authorList>
    </citation>
    <scope>NUCLEOTIDE SEQUENCE</scope>
    <source>
        <tissue evidence="2">Leaves</tissue>
    </source>
</reference>
<evidence type="ECO:0000313" key="2">
    <source>
        <dbReference type="EMBL" id="KAF5763196.1"/>
    </source>
</evidence>
<feature type="compositionally biased region" description="Polar residues" evidence="1">
    <location>
        <begin position="1"/>
        <end position="11"/>
    </location>
</feature>
<accession>A0A9K3H1K5</accession>
<evidence type="ECO:0000256" key="1">
    <source>
        <dbReference type="SAM" id="MobiDB-lite"/>
    </source>
</evidence>
<reference evidence="2" key="2">
    <citation type="submission" date="2020-06" db="EMBL/GenBank/DDBJ databases">
        <title>Helianthus annuus Genome sequencing and assembly Release 2.</title>
        <authorList>
            <person name="Gouzy J."/>
            <person name="Langlade N."/>
            <person name="Munos S."/>
        </authorList>
    </citation>
    <scope>NUCLEOTIDE SEQUENCE</scope>
    <source>
        <tissue evidence="2">Leaves</tissue>
    </source>
</reference>